<evidence type="ECO:0000313" key="3">
    <source>
        <dbReference type="Proteomes" id="UP000595446"/>
    </source>
</evidence>
<gene>
    <name evidence="2" type="ORF">MHEC_11910</name>
</gene>
<keyword evidence="2" id="KW-0378">Hydrolase</keyword>
<dbReference type="GO" id="GO:0019748">
    <property type="term" value="P:secondary metabolic process"/>
    <property type="evidence" value="ECO:0007669"/>
    <property type="project" value="TreeGrafter"/>
</dbReference>
<reference evidence="2 3" key="1">
    <citation type="submission" date="2020-12" db="EMBL/GenBank/DDBJ databases">
        <title>Complete genome sequence of Mycobacterium heckeshornense JCM 15655T, closely related to a pathogenic non-tuberculous mycobacterial species Mycobacterium xenopi.</title>
        <authorList>
            <person name="Yoshida M."/>
            <person name="Fukano H."/>
            <person name="Asakura T."/>
            <person name="Suzuki M."/>
            <person name="Hoshino Y."/>
        </authorList>
    </citation>
    <scope>NUCLEOTIDE SEQUENCE [LARGE SCALE GENOMIC DNA]</scope>
    <source>
        <strain evidence="2 3">JCM 15655</strain>
    </source>
</reference>
<dbReference type="PANTHER" id="PTHR21240:SF28">
    <property type="entry name" value="ISO-OROTATE DECARBOXYLASE (EUROFUNG)"/>
    <property type="match status" value="1"/>
</dbReference>
<dbReference type="Gene3D" id="3.20.20.140">
    <property type="entry name" value="Metal-dependent hydrolases"/>
    <property type="match status" value="1"/>
</dbReference>
<protein>
    <submittedName>
        <fullName evidence="2">Amidohydrolase</fullName>
    </submittedName>
</protein>
<dbReference type="AlphaFoldDB" id="A0A2G8B9A6"/>
<dbReference type="InterPro" id="IPR032465">
    <property type="entry name" value="ACMSD"/>
</dbReference>
<dbReference type="PANTHER" id="PTHR21240">
    <property type="entry name" value="2-AMINO-3-CARBOXYLMUCONATE-6-SEMIALDEHYDE DECARBOXYLASE"/>
    <property type="match status" value="1"/>
</dbReference>
<dbReference type="InterPro" id="IPR032466">
    <property type="entry name" value="Metal_Hydrolase"/>
</dbReference>
<accession>A0A2G8B9A6</accession>
<evidence type="ECO:0000259" key="1">
    <source>
        <dbReference type="Pfam" id="PF04909"/>
    </source>
</evidence>
<dbReference type="GO" id="GO:0016831">
    <property type="term" value="F:carboxy-lyase activity"/>
    <property type="evidence" value="ECO:0007669"/>
    <property type="project" value="InterPro"/>
</dbReference>
<dbReference type="InterPro" id="IPR006680">
    <property type="entry name" value="Amidohydro-rel"/>
</dbReference>
<sequence>MTAAGCHETPVKLWANSADSHFIEPADLWRSRLPKRLAELVPRIQKDADGRWETIYVDGQVFRRRLPSPAQQEFIAAMVSAAGSHDVSKRLADLDNEGIWSELVFPSLGMWSSSFRTPELLREAMRASNDWAKETLMDYSPRLIPTAQVSTLDIDDAVGELKRCGAMGFKAVFLPVAPHPAQRDYHHEAWEPLWATAEDLGMVIAFHIGTEPIDFAHGGSIGVTYHGPGGAVLNYTETSFGGQRAVMKLVACGALDRHPNLHVLVSEGGATWVPFIADRMEEGYRQHAMVVRPKLSRSPREIIYAQVYASFQHDALAIAAVTAMGFNNVLWGSDYPHIEGTFGHTQSTLHQLFDGVDHATRDRVLFGAFNELFPDAPLPPAPGAVLNADHC</sequence>
<dbReference type="SUPFAM" id="SSF51556">
    <property type="entry name" value="Metallo-dependent hydrolases"/>
    <property type="match status" value="1"/>
</dbReference>
<proteinExistence type="predicted"/>
<keyword evidence="3" id="KW-1185">Reference proteome</keyword>
<feature type="domain" description="Amidohydrolase-related" evidence="1">
    <location>
        <begin position="120"/>
        <end position="364"/>
    </location>
</feature>
<dbReference type="GO" id="GO:0016787">
    <property type="term" value="F:hydrolase activity"/>
    <property type="evidence" value="ECO:0007669"/>
    <property type="project" value="UniProtKB-KW"/>
</dbReference>
<name>A0A2G8B9A6_9MYCO</name>
<dbReference type="RefSeq" id="WP_071700222.1">
    <property type="nucleotide sequence ID" value="NZ_AP024237.1"/>
</dbReference>
<evidence type="ECO:0000313" key="2">
    <source>
        <dbReference type="EMBL" id="BCO34758.1"/>
    </source>
</evidence>
<organism evidence="2 3">
    <name type="scientific">Mycobacterium heckeshornense</name>
    <dbReference type="NCBI Taxonomy" id="110505"/>
    <lineage>
        <taxon>Bacteria</taxon>
        <taxon>Bacillati</taxon>
        <taxon>Actinomycetota</taxon>
        <taxon>Actinomycetes</taxon>
        <taxon>Mycobacteriales</taxon>
        <taxon>Mycobacteriaceae</taxon>
        <taxon>Mycobacterium</taxon>
    </lineage>
</organism>
<dbReference type="Proteomes" id="UP000595446">
    <property type="component" value="Chromosome"/>
</dbReference>
<dbReference type="EMBL" id="AP024237">
    <property type="protein sequence ID" value="BCO34758.1"/>
    <property type="molecule type" value="Genomic_DNA"/>
</dbReference>
<dbReference type="GO" id="GO:0005737">
    <property type="term" value="C:cytoplasm"/>
    <property type="evidence" value="ECO:0007669"/>
    <property type="project" value="TreeGrafter"/>
</dbReference>
<dbReference type="Pfam" id="PF04909">
    <property type="entry name" value="Amidohydro_2"/>
    <property type="match status" value="1"/>
</dbReference>